<dbReference type="RefSeq" id="WP_085096641.1">
    <property type="nucleotide sequence ID" value="NZ_FWZU01000001.1"/>
</dbReference>
<proteinExistence type="predicted"/>
<accession>A0A1X7C0Y1</accession>
<keyword evidence="1" id="KW-0175">Coiled coil</keyword>
<keyword evidence="3" id="KW-1185">Reference proteome</keyword>
<feature type="coiled-coil region" evidence="1">
    <location>
        <begin position="15"/>
        <end position="42"/>
    </location>
</feature>
<evidence type="ECO:0000256" key="1">
    <source>
        <dbReference type="SAM" id="Coils"/>
    </source>
</evidence>
<dbReference type="STRING" id="1519643.SAMN06295933_0054"/>
<gene>
    <name evidence="2" type="ORF">SAMN06295933_0054</name>
</gene>
<organism evidence="2 3">
    <name type="scientific">Desulfovibrio gilichinskyi</name>
    <dbReference type="NCBI Taxonomy" id="1519643"/>
    <lineage>
        <taxon>Bacteria</taxon>
        <taxon>Pseudomonadati</taxon>
        <taxon>Thermodesulfobacteriota</taxon>
        <taxon>Desulfovibrionia</taxon>
        <taxon>Desulfovibrionales</taxon>
        <taxon>Desulfovibrionaceae</taxon>
        <taxon>Desulfovibrio</taxon>
    </lineage>
</organism>
<sequence length="97" mass="11003">MAEVDANLRAIEKGYAKFREKHEELVAKLDQLENATKDLENINLGAFSIQFSDLLLDTIGKHKSLLLNARDGIDVSILSYTDEVSSLYRKMMKMVKV</sequence>
<dbReference type="EMBL" id="FWZU01000001">
    <property type="protein sequence ID" value="SME87842.1"/>
    <property type="molecule type" value="Genomic_DNA"/>
</dbReference>
<name>A0A1X7C0Y1_9BACT</name>
<evidence type="ECO:0000313" key="2">
    <source>
        <dbReference type="EMBL" id="SME87842.1"/>
    </source>
</evidence>
<evidence type="ECO:0000313" key="3">
    <source>
        <dbReference type="Proteomes" id="UP000192906"/>
    </source>
</evidence>
<dbReference type="AlphaFoldDB" id="A0A1X7C0Y1"/>
<reference evidence="3" key="1">
    <citation type="submission" date="2017-04" db="EMBL/GenBank/DDBJ databases">
        <authorList>
            <person name="Varghese N."/>
            <person name="Submissions S."/>
        </authorList>
    </citation>
    <scope>NUCLEOTIDE SEQUENCE [LARGE SCALE GENOMIC DNA]</scope>
    <source>
        <strain evidence="3">K3S</strain>
    </source>
</reference>
<dbReference type="Proteomes" id="UP000192906">
    <property type="component" value="Unassembled WGS sequence"/>
</dbReference>
<protein>
    <submittedName>
        <fullName evidence="2">Uncharacterized protein</fullName>
    </submittedName>
</protein>